<protein>
    <recommendedName>
        <fullName evidence="4">N-acetyltransferase domain-containing protein</fullName>
    </recommendedName>
</protein>
<name>A0ABY4ZBP4_9ACTN</name>
<evidence type="ECO:0008006" key="4">
    <source>
        <dbReference type="Google" id="ProtNLM"/>
    </source>
</evidence>
<dbReference type="RefSeq" id="WP_252550976.1">
    <property type="nucleotide sequence ID" value="NZ_CP099468.1"/>
</dbReference>
<evidence type="ECO:0000313" key="3">
    <source>
        <dbReference type="Proteomes" id="UP001056374"/>
    </source>
</evidence>
<evidence type="ECO:0000256" key="1">
    <source>
        <dbReference type="SAM" id="MobiDB-lite"/>
    </source>
</evidence>
<feature type="compositionally biased region" description="Polar residues" evidence="1">
    <location>
        <begin position="36"/>
        <end position="54"/>
    </location>
</feature>
<dbReference type="InterPro" id="IPR016181">
    <property type="entry name" value="Acyl_CoA_acyltransferase"/>
</dbReference>
<dbReference type="SUPFAM" id="SSF55729">
    <property type="entry name" value="Acyl-CoA N-acyltransferases (Nat)"/>
    <property type="match status" value="1"/>
</dbReference>
<gene>
    <name evidence="2" type="ORF">NFX46_19420</name>
</gene>
<accession>A0ABY4ZBP4</accession>
<feature type="region of interest" description="Disordered" evidence="1">
    <location>
        <begin position="1"/>
        <end position="66"/>
    </location>
</feature>
<keyword evidence="3" id="KW-1185">Reference proteome</keyword>
<dbReference type="EMBL" id="CP099468">
    <property type="protein sequence ID" value="USQ85737.1"/>
    <property type="molecule type" value="Genomic_DNA"/>
</dbReference>
<reference evidence="2" key="1">
    <citation type="submission" date="2022-06" db="EMBL/GenBank/DDBJ databases">
        <title>Complete genome sequence of soil microorganisms Streptomyces sp. Qhu-M197 isolated from Alpine meadows habitats on the Tibetan Plateau.</title>
        <authorList>
            <person name="Zhang B."/>
            <person name="Xiang X."/>
            <person name="Fan J."/>
        </authorList>
    </citation>
    <scope>NUCLEOTIDE SEQUENCE</scope>
    <source>
        <strain evidence="2">Qhu-M197</strain>
    </source>
</reference>
<organism evidence="2 3">
    <name type="scientific">Streptomyces phaeoluteigriseus</name>
    <dbReference type="NCBI Taxonomy" id="114686"/>
    <lineage>
        <taxon>Bacteria</taxon>
        <taxon>Bacillati</taxon>
        <taxon>Actinomycetota</taxon>
        <taxon>Actinomycetes</taxon>
        <taxon>Kitasatosporales</taxon>
        <taxon>Streptomycetaceae</taxon>
        <taxon>Streptomyces</taxon>
        <taxon>Streptomyces aurantiacus group</taxon>
    </lineage>
</organism>
<proteinExistence type="predicted"/>
<dbReference type="Proteomes" id="UP001056374">
    <property type="component" value="Chromosome"/>
</dbReference>
<feature type="compositionally biased region" description="Basic and acidic residues" evidence="1">
    <location>
        <begin position="1"/>
        <end position="17"/>
    </location>
</feature>
<sequence>MKDDDQRADHGQHHALERVSVGCSGTRDVMHGQHARPTSSSLIGQASTAETSPSGHDGAKHSRRGRRIGRLRRRVLAYRAIDFLSTHIPDDPGPGDECLLLVHTRQVVGQVRYRICTDCAQGVITAVVIDERFHSTGLGTRALSHLRSRHPGLTWRSTLRKRTTRDLLRRMRIPTTTSAMPCPHAHQTLSATAGPILASG</sequence>
<evidence type="ECO:0000313" key="2">
    <source>
        <dbReference type="EMBL" id="USQ85737.1"/>
    </source>
</evidence>